<dbReference type="RefSeq" id="WP_284052245.1">
    <property type="nucleotide sequence ID" value="NZ_JAGRQC010000001.1"/>
</dbReference>
<dbReference type="InterPro" id="IPR022781">
    <property type="entry name" value="Flagellar_biosynth_FliO"/>
</dbReference>
<dbReference type="GO" id="GO:0005886">
    <property type="term" value="C:plasma membrane"/>
    <property type="evidence" value="ECO:0007669"/>
    <property type="project" value="UniProtKB-SubCell"/>
</dbReference>
<proteinExistence type="inferred from homology"/>
<dbReference type="Proteomes" id="UP000676996">
    <property type="component" value="Unassembled WGS sequence"/>
</dbReference>
<evidence type="ECO:0000256" key="4">
    <source>
        <dbReference type="ARBA" id="ARBA00022692"/>
    </source>
</evidence>
<sequence length="146" mass="16212">MEALAIIRTLGALTIVLGLLAGALWVVRRYDLRLPGRVGGHSGRRLELVERLGIDQRRSAVLLRRDGREHLIILSPEGHLMVETVDHASTEPAEAMPETEFAEMVETDMAEATAEPRSFADFVDAVLDRSGVSLPSWFNRLLKRNA</sequence>
<keyword evidence="11" id="KW-1185">Reference proteome</keyword>
<evidence type="ECO:0000256" key="7">
    <source>
        <dbReference type="ARBA" id="ARBA00023143"/>
    </source>
</evidence>
<evidence type="ECO:0000256" key="1">
    <source>
        <dbReference type="ARBA" id="ARBA00004117"/>
    </source>
</evidence>
<gene>
    <name evidence="10" type="ORF">J7S20_00360</name>
</gene>
<accession>A0A8T4I9Z3</accession>
<evidence type="ECO:0000313" key="10">
    <source>
        <dbReference type="EMBL" id="MBR0550952.1"/>
    </source>
</evidence>
<dbReference type="InterPro" id="IPR052205">
    <property type="entry name" value="FliO/MopB"/>
</dbReference>
<dbReference type="GO" id="GO:0044781">
    <property type="term" value="P:bacterial-type flagellum organization"/>
    <property type="evidence" value="ECO:0007669"/>
    <property type="project" value="InterPro"/>
</dbReference>
<dbReference type="Pfam" id="PF04347">
    <property type="entry name" value="FliO"/>
    <property type="match status" value="1"/>
</dbReference>
<comment type="caution">
    <text evidence="10">The sequence shown here is derived from an EMBL/GenBank/DDBJ whole genome shotgun (WGS) entry which is preliminary data.</text>
</comment>
<comment type="subcellular location">
    <subcellularLocation>
        <location evidence="1">Bacterial flagellum basal body</location>
    </subcellularLocation>
    <subcellularLocation>
        <location evidence="2">Cell membrane</location>
    </subcellularLocation>
</comment>
<dbReference type="AlphaFoldDB" id="A0A8T4I9Z3"/>
<evidence type="ECO:0000256" key="2">
    <source>
        <dbReference type="ARBA" id="ARBA00004236"/>
    </source>
</evidence>
<comment type="similarity">
    <text evidence="8">Belongs to the FliO/MopB family.</text>
</comment>
<evidence type="ECO:0000256" key="6">
    <source>
        <dbReference type="ARBA" id="ARBA00023136"/>
    </source>
</evidence>
<evidence type="ECO:0000256" key="5">
    <source>
        <dbReference type="ARBA" id="ARBA00022989"/>
    </source>
</evidence>
<organism evidence="10 11">
    <name type="scientific">Stakelama marina</name>
    <dbReference type="NCBI Taxonomy" id="2826939"/>
    <lineage>
        <taxon>Bacteria</taxon>
        <taxon>Pseudomonadati</taxon>
        <taxon>Pseudomonadota</taxon>
        <taxon>Alphaproteobacteria</taxon>
        <taxon>Sphingomonadales</taxon>
        <taxon>Sphingomonadaceae</taxon>
        <taxon>Stakelama</taxon>
    </lineage>
</organism>
<dbReference type="PANTHER" id="PTHR38766">
    <property type="entry name" value="FLAGELLAR PROTEIN FLIO"/>
    <property type="match status" value="1"/>
</dbReference>
<evidence type="ECO:0000313" key="11">
    <source>
        <dbReference type="Proteomes" id="UP000676996"/>
    </source>
</evidence>
<keyword evidence="3" id="KW-1003">Cell membrane</keyword>
<feature type="transmembrane region" description="Helical" evidence="9">
    <location>
        <begin position="6"/>
        <end position="27"/>
    </location>
</feature>
<evidence type="ECO:0000256" key="3">
    <source>
        <dbReference type="ARBA" id="ARBA00022475"/>
    </source>
</evidence>
<evidence type="ECO:0000256" key="9">
    <source>
        <dbReference type="SAM" id="Phobius"/>
    </source>
</evidence>
<dbReference type="PANTHER" id="PTHR38766:SF1">
    <property type="entry name" value="FLAGELLAR PROTEIN FLIO"/>
    <property type="match status" value="1"/>
</dbReference>
<keyword evidence="7" id="KW-0975">Bacterial flagellum</keyword>
<dbReference type="GO" id="GO:0009425">
    <property type="term" value="C:bacterial-type flagellum basal body"/>
    <property type="evidence" value="ECO:0007669"/>
    <property type="project" value="UniProtKB-SubCell"/>
</dbReference>
<evidence type="ECO:0000256" key="8">
    <source>
        <dbReference type="ARBA" id="ARBA00037937"/>
    </source>
</evidence>
<dbReference type="EMBL" id="JAGRQC010000001">
    <property type="protein sequence ID" value="MBR0550952.1"/>
    <property type="molecule type" value="Genomic_DNA"/>
</dbReference>
<protein>
    <submittedName>
        <fullName evidence="10">FliO/MopB family protein</fullName>
    </submittedName>
</protein>
<keyword evidence="4 9" id="KW-0812">Transmembrane</keyword>
<keyword evidence="6 9" id="KW-0472">Membrane</keyword>
<name>A0A8T4I9Z3_9SPHN</name>
<keyword evidence="5 9" id="KW-1133">Transmembrane helix</keyword>
<reference evidence="10" key="1">
    <citation type="submission" date="2021-04" db="EMBL/GenBank/DDBJ databases">
        <title>Ouciella asimina sp. nov., isolated from the surface seawater in the hydrothermal field of Okinawa Trough.</title>
        <authorList>
            <person name="Shuang W."/>
        </authorList>
    </citation>
    <scope>NUCLEOTIDE SEQUENCE</scope>
    <source>
        <strain evidence="10">LXI357</strain>
    </source>
</reference>